<evidence type="ECO:0000313" key="3">
    <source>
        <dbReference type="Proteomes" id="UP000001307"/>
    </source>
</evidence>
<accession>E4XYD3</accession>
<dbReference type="InParanoid" id="E4XYD3"/>
<name>E4XYD3_OIKDI</name>
<dbReference type="EMBL" id="FN653319">
    <property type="protein sequence ID" value="CBY14661.1"/>
    <property type="molecule type" value="Genomic_DNA"/>
</dbReference>
<feature type="region of interest" description="Disordered" evidence="1">
    <location>
        <begin position="612"/>
        <end position="631"/>
    </location>
</feature>
<dbReference type="Proteomes" id="UP000001307">
    <property type="component" value="Unassembled WGS sequence"/>
</dbReference>
<evidence type="ECO:0000256" key="1">
    <source>
        <dbReference type="SAM" id="MobiDB-lite"/>
    </source>
</evidence>
<gene>
    <name evidence="2" type="ORF">GSOID_T00009708001</name>
</gene>
<proteinExistence type="predicted"/>
<sequence length="1286" mass="145271">MFTTHVVLIIPIRAHFRVSLPSGSRIVFLAQSRIVGGLYNSLPGGFIYSNYGRHDNYWRFAFGDLPLPALAVGNGLIYRRARSVAESSSETSLPLTFSISDAEHLANAKLREIHYGLRPTRVPSLPTDEEKRCDQFYQSPQWPEDPLGFMSSRRPGFFCEKLTVGQIKIAKQESDLHSIAPNFWYRCGVMSSEMLKLNQPRSEQPPFGTSVADLLEENISVNRQEPLNCRFTDDDISSVRYGVRAALECLTLGSPHMRRDLFRVDPRLSKRSSEAHCTGWSALAGIESVKPKGRPSQPMDFAMCVFLLTSFRRIFRSPRSQTVASVMLGFNYPTSSHECSILTAADFLSLMKKVQILPTGFREVMTLSTHLQGRQTGCIHASVLPQRGGCDPEHEIMLTRSLFPDLPETTTKEYNLNREVLLAVEKSKTVRMATRNRKVVQAQEQELRDLEEIEEPEIQIPETITEAWEQDFFNFLTGSFAKYGLSTVSIAYLLQQYGQYFIELRSRLGHNPPLEMIELIIKLLPPGTLNDNILSDSSAPSSETANWLTRYQIRLPSCLTRDELPVYCNQQFFYNQVYDSEIPSVVYDEVFPYSNPELSNSTVELLDQGMLASSTESSEMPADESSDQSPFAFSRSNLTLEDLQRLHDRILLNPLLTPGQYADSFTTGPFYSSDSSRSADYMFTLPNYLVFFLAGPPADTIWPPTPNGFEDRLPNHGPEGAIPTFDLLSYPRPLIVQNYQVTGLGVDKRGKPMEFRSPICGPKPLSYRNFLTSPARPNMPYRFARGTLHKILCRLLRPSEDYGVLLSDDARTTVLTAEQIYAASVYKDLRPAFGNVRQFPSIPGRIFDPEADYAGQYTVTATLTPMLEPTLIPPHVVRPAIGVAAHLDTHSLYPMESLFLYREVLAVGYQVLDCYILDDIRYFRSEWSGLPVYQNIISPGKLDFGDQSAAAKHTAQGYSLWPAKKGGRMISGLVGGCGYRLPITAGTPAMFEEERTYQAIVARRKITYVHHHPDGTPSTYKLRDPSIPQETTRNLWHRVKNTTTNESYWEKLIWEGFPGCEVHNANYHVKGRDTGSRIYISWVEDIERETLEALMGLIWLVEAFLPAIRSRNVLGVTSDAFGASRFNPASAPVKYFHYLSSLQSSHGNLSDVMKSVELFYGHIHLNTELYLSSRAQEKIPLTSHYFDRVISFKTHRDFLPDEHYYSTDCRGLVREAKENCGLVAGFEPVQPVPDYPYSSADYSHYYGQLERRDGTSPRRSVVSDVKEYGSDADIACIVVCVIYFSP</sequence>
<protein>
    <submittedName>
        <fullName evidence="2">Uncharacterized protein</fullName>
    </submittedName>
</protein>
<keyword evidence="3" id="KW-1185">Reference proteome</keyword>
<reference evidence="2" key="1">
    <citation type="journal article" date="2010" name="Science">
        <title>Plasticity of animal genome architecture unmasked by rapid evolution of a pelagic tunicate.</title>
        <authorList>
            <person name="Denoeud F."/>
            <person name="Henriet S."/>
            <person name="Mungpakdee S."/>
            <person name="Aury J.M."/>
            <person name="Da Silva C."/>
            <person name="Brinkmann H."/>
            <person name="Mikhaleva J."/>
            <person name="Olsen L.C."/>
            <person name="Jubin C."/>
            <person name="Canestro C."/>
            <person name="Bouquet J.M."/>
            <person name="Danks G."/>
            <person name="Poulain J."/>
            <person name="Campsteijn C."/>
            <person name="Adamski M."/>
            <person name="Cross I."/>
            <person name="Yadetie F."/>
            <person name="Muffato M."/>
            <person name="Louis A."/>
            <person name="Butcher S."/>
            <person name="Tsagkogeorga G."/>
            <person name="Konrad A."/>
            <person name="Singh S."/>
            <person name="Jensen M.F."/>
            <person name="Cong E.H."/>
            <person name="Eikeseth-Otteraa H."/>
            <person name="Noel B."/>
            <person name="Anthouard V."/>
            <person name="Porcel B.M."/>
            <person name="Kachouri-Lafond R."/>
            <person name="Nishino A."/>
            <person name="Ugolini M."/>
            <person name="Chourrout P."/>
            <person name="Nishida H."/>
            <person name="Aasland R."/>
            <person name="Huzurbazar S."/>
            <person name="Westhof E."/>
            <person name="Delsuc F."/>
            <person name="Lehrach H."/>
            <person name="Reinhardt R."/>
            <person name="Weissenbach J."/>
            <person name="Roy S.W."/>
            <person name="Artiguenave F."/>
            <person name="Postlethwait J.H."/>
            <person name="Manak J.R."/>
            <person name="Thompson E.M."/>
            <person name="Jaillon O."/>
            <person name="Du Pasquier L."/>
            <person name="Boudinot P."/>
            <person name="Liberles D.A."/>
            <person name="Volff J.N."/>
            <person name="Philippe H."/>
            <person name="Lenhard B."/>
            <person name="Roest Crollius H."/>
            <person name="Wincker P."/>
            <person name="Chourrout D."/>
        </authorList>
    </citation>
    <scope>NUCLEOTIDE SEQUENCE [LARGE SCALE GENOMIC DNA]</scope>
</reference>
<evidence type="ECO:0000313" key="2">
    <source>
        <dbReference type="EMBL" id="CBY14661.1"/>
    </source>
</evidence>
<organism evidence="2">
    <name type="scientific">Oikopleura dioica</name>
    <name type="common">Tunicate</name>
    <dbReference type="NCBI Taxonomy" id="34765"/>
    <lineage>
        <taxon>Eukaryota</taxon>
        <taxon>Metazoa</taxon>
        <taxon>Chordata</taxon>
        <taxon>Tunicata</taxon>
        <taxon>Appendicularia</taxon>
        <taxon>Copelata</taxon>
        <taxon>Oikopleuridae</taxon>
        <taxon>Oikopleura</taxon>
    </lineage>
</organism>